<dbReference type="HOGENOM" id="CLU_025560_0_0_4"/>
<sequence>MTRPAAAAGPMRLVPTAWDEVGNDVMQSVLTGKSMKVRALCLTTPDVVIPIVFVPGIMGTRLKVKGRIKDAAWFPPDGGWESLVLALRHIGRTAADRQRLLNPATTEVDDDGPAFPDDISKTLLGFAPGKTDAERIKWRGWGQLHASSYLSILSLLESSMALIFDPASQGKKLTSHWQDLVMSRQDAAKLGAQKPFKPLQERQLQDAAEFLYPVHAVGYNWLQSNKVSAQRLASEIERITAYYRSKGRSCEEVIVVTHSMGGLVARACAQLPEMAERILGVVHGVMPAIGAPATYKRIRAGFEGIGQVVLGRNGAECTAVMANAPGPLELLPTAQYKTWTNQGERHWLRVSYLGIGQRGLPEEMESFLGEGDPYAKIYLNNTADWWKLIREDLVNPAGREDRERNTRTERALHGNLRRPDFDRYAQNLQKASELHKLIHQRYHPRTYAYYAADPQRPSWNEVQWKCPVSLPDDIKTAKHRDDNLNGEIFLAFKKDIARRFVLQDPSGPGDGTVPAESGAAPTPYVLQISSMREN</sequence>
<dbReference type="EMBL" id="CP002039">
    <property type="protein sequence ID" value="ADJ61554.1"/>
    <property type="molecule type" value="Genomic_DNA"/>
</dbReference>
<dbReference type="InterPro" id="IPR029058">
    <property type="entry name" value="AB_hydrolase_fold"/>
</dbReference>
<dbReference type="Gene3D" id="3.40.50.1820">
    <property type="entry name" value="alpha/beta hydrolase"/>
    <property type="match status" value="1"/>
</dbReference>
<dbReference type="STRING" id="757424.Hsero_0024"/>
<dbReference type="InterPro" id="IPR012908">
    <property type="entry name" value="PGAP1-ab_dom-like"/>
</dbReference>
<proteinExistence type="predicted"/>
<feature type="region of interest" description="Disordered" evidence="1">
    <location>
        <begin position="504"/>
        <end position="534"/>
    </location>
</feature>
<reference evidence="3 4" key="1">
    <citation type="submission" date="2010-04" db="EMBL/GenBank/DDBJ databases">
        <title>The genome of Herbaspirillum seropedicae SmR1, an endophytic, nitrogen-fixing, plant-growth promoting beta-Proteobacteria.</title>
        <authorList>
            <person name="Pedrosa F.O."/>
            <person name="Monteiro R.A."/>
            <person name="Wassem R."/>
            <person name="Cruz L.M."/>
            <person name="Ayub R.A."/>
            <person name="Colauto N.B."/>
            <person name="Fernandez M.A."/>
            <person name="Fungaro M.H.P."/>
            <person name="Grisard E.C."/>
            <person name="Hungria M."/>
            <person name="Madeira H.M.F."/>
            <person name="Nodari R.O."/>
            <person name="Osaku C.A."/>
            <person name="Petzl-Erler M.L."/>
            <person name="Terenzi H."/>
            <person name="Vieira L.G.E."/>
            <person name="Almeida M.I.M."/>
            <person name="Alves L.R."/>
            <person name="Arantes O.M.N."/>
            <person name="Balsanelli E."/>
            <person name="Barcellos F.G."/>
            <person name="Baura V.A."/>
            <person name="Binde D.R."/>
            <person name="Campo R.J."/>
            <person name="Chubatsu L.S."/>
            <person name="Chueire L.M.O."/>
            <person name="Ciferri R.R."/>
            <person name="Correa L.C."/>
            <person name="da Conceicao Silva J.L."/>
            <person name="Dabul A.N.G."/>
            <person name="Dambros B.P."/>
            <person name="Faoro H."/>
            <person name="Favetti A."/>
            <person name="Friedermann G."/>
            <person name="Furlaneto M.C."/>
            <person name="Gasques L.S."/>
            <person name="Gimenes C.C.T."/>
            <person name="Gioppo N.M.R."/>
            <person name="Glienke-Blanco C."/>
            <person name="Godoy L.P."/>
            <person name="Guerra M.P."/>
            <person name="Karp S."/>
            <person name="Kava-Cordeiro V."/>
            <person name="Margarido V.P."/>
            <person name="Mathioni S.M."/>
            <person name="Menck-Soares M.A."/>
            <person name="Murace N.K."/>
            <person name="Nicolas M.F."/>
            <person name="Oliveira C.E.C."/>
            <person name="Pagnan N.A.B."/>
            <person name="Pamphile J.A."/>
            <person name="Patussi E.V."/>
            <person name="Pereira L.F.P."/>
            <person name="Pereira-Ferrari L."/>
            <person name="Pinto F.G.S."/>
            <person name="Precoma C."/>
            <person name="Prioli A.J."/>
            <person name="Prioli S.M.A.P."/>
            <person name="Raittz R.T."/>
            <person name="Ramos H.J.O."/>
            <person name="Ribeiro E.M.S.F."/>
            <person name="Rigo L.U."/>
            <person name="Rocha C.L.M.S.C."/>
            <person name="Rocha S.N."/>
            <person name="Santos K."/>
            <person name="Satori D."/>
            <person name="Silva A.G."/>
            <person name="Simao R.C.G."/>
            <person name="Soares M.A.M."/>
            <person name="Souza E.M."/>
            <person name="Steffens M.B.R."/>
            <person name="Steindel M."/>
            <person name="Tadra-Sfeir M.Z."/>
            <person name="Takahashi E.K."/>
            <person name="Torres R.A."/>
            <person name="Valle J.S."/>
            <person name="Vernal J.I."/>
            <person name="Vilas-Boas L.A."/>
            <person name="Watanabe M.A.E."/>
            <person name="Weiss V.A."/>
            <person name="Yates M.A."/>
            <person name="Souza E.M."/>
        </authorList>
    </citation>
    <scope>NUCLEOTIDE SEQUENCE [LARGE SCALE GENOMIC DNA]</scope>
    <source>
        <strain evidence="3 4">SmR1</strain>
    </source>
</reference>
<evidence type="ECO:0000256" key="1">
    <source>
        <dbReference type="SAM" id="MobiDB-lite"/>
    </source>
</evidence>
<evidence type="ECO:0000313" key="3">
    <source>
        <dbReference type="EMBL" id="ADJ61554.1"/>
    </source>
</evidence>
<accession>D8ITR3</accession>
<protein>
    <recommendedName>
        <fullName evidence="2">GPI inositol-deacylase PGAP1-like alpha/beta domain-containing protein</fullName>
    </recommendedName>
</protein>
<dbReference type="Pfam" id="PF07819">
    <property type="entry name" value="PGAP1"/>
    <property type="match status" value="1"/>
</dbReference>
<dbReference type="RefSeq" id="WP_013232109.1">
    <property type="nucleotide sequence ID" value="NC_014323.1"/>
</dbReference>
<name>D8ITR3_HERSS</name>
<dbReference type="GeneID" id="29390459"/>
<gene>
    <name evidence="3" type="ordered locus">Hsero_0024</name>
</gene>
<feature type="domain" description="GPI inositol-deacylase PGAP1-like alpha/beta" evidence="2">
    <location>
        <begin position="232"/>
        <end position="294"/>
    </location>
</feature>
<organism evidence="3 4">
    <name type="scientific">Herbaspirillum seropedicae (strain SmR1)</name>
    <dbReference type="NCBI Taxonomy" id="757424"/>
    <lineage>
        <taxon>Bacteria</taxon>
        <taxon>Pseudomonadati</taxon>
        <taxon>Pseudomonadota</taxon>
        <taxon>Betaproteobacteria</taxon>
        <taxon>Burkholderiales</taxon>
        <taxon>Oxalobacteraceae</taxon>
        <taxon>Herbaspirillum</taxon>
    </lineage>
</organism>
<dbReference type="AlphaFoldDB" id="D8ITR3"/>
<dbReference type="Proteomes" id="UP000000329">
    <property type="component" value="Chromosome"/>
</dbReference>
<evidence type="ECO:0000259" key="2">
    <source>
        <dbReference type="Pfam" id="PF07819"/>
    </source>
</evidence>
<dbReference type="GO" id="GO:0016788">
    <property type="term" value="F:hydrolase activity, acting on ester bonds"/>
    <property type="evidence" value="ECO:0007669"/>
    <property type="project" value="InterPro"/>
</dbReference>
<keyword evidence="4" id="KW-1185">Reference proteome</keyword>
<evidence type="ECO:0000313" key="4">
    <source>
        <dbReference type="Proteomes" id="UP000000329"/>
    </source>
</evidence>
<dbReference type="eggNOG" id="COG1075">
    <property type="taxonomic scope" value="Bacteria"/>
</dbReference>
<dbReference type="SUPFAM" id="SSF53474">
    <property type="entry name" value="alpha/beta-Hydrolases"/>
    <property type="match status" value="1"/>
</dbReference>
<dbReference type="KEGG" id="hse:Hsero_0024"/>